<feature type="transmembrane region" description="Helical" evidence="12">
    <location>
        <begin position="182"/>
        <end position="202"/>
    </location>
</feature>
<evidence type="ECO:0000256" key="12">
    <source>
        <dbReference type="SAM" id="Phobius"/>
    </source>
</evidence>
<evidence type="ECO:0000256" key="3">
    <source>
        <dbReference type="ARBA" id="ARBA00022538"/>
    </source>
</evidence>
<comment type="caution">
    <text evidence="16">The sequence shown here is derived from an EMBL/GenBank/DDBJ whole genome shotgun (WGS) entry which is preliminary data.</text>
</comment>
<feature type="domain" description="RCK N-terminal" evidence="15">
    <location>
        <begin position="223"/>
        <end position="341"/>
    </location>
</feature>
<evidence type="ECO:0000256" key="11">
    <source>
        <dbReference type="ARBA" id="ARBA00034430"/>
    </source>
</evidence>
<evidence type="ECO:0000256" key="2">
    <source>
        <dbReference type="ARBA" id="ARBA00022448"/>
    </source>
</evidence>
<dbReference type="GO" id="GO:0005886">
    <property type="term" value="C:plasma membrane"/>
    <property type="evidence" value="ECO:0007669"/>
    <property type="project" value="UniProtKB-SubCell"/>
</dbReference>
<keyword evidence="6" id="KW-0630">Potassium</keyword>
<dbReference type="InterPro" id="IPR003929">
    <property type="entry name" value="K_chnl_BK_asu"/>
</dbReference>
<dbReference type="PANTHER" id="PTHR10027">
    <property type="entry name" value="CALCIUM-ACTIVATED POTASSIUM CHANNEL ALPHA CHAIN"/>
    <property type="match status" value="1"/>
</dbReference>
<evidence type="ECO:0000256" key="8">
    <source>
        <dbReference type="ARBA" id="ARBA00023065"/>
    </source>
</evidence>
<keyword evidence="5" id="KW-0631">Potassium channel</keyword>
<evidence type="ECO:0000259" key="15">
    <source>
        <dbReference type="Pfam" id="PF22614"/>
    </source>
</evidence>
<name>A0A8K1CIU9_PYTOL</name>
<dbReference type="EMBL" id="SPLM01000040">
    <property type="protein sequence ID" value="TMW64401.1"/>
    <property type="molecule type" value="Genomic_DNA"/>
</dbReference>
<dbReference type="OrthoDB" id="10035564at2759"/>
<keyword evidence="10" id="KW-0407">Ion channel</keyword>
<feature type="domain" description="Potassium channel" evidence="14">
    <location>
        <begin position="132"/>
        <end position="207"/>
    </location>
</feature>
<dbReference type="InterPro" id="IPR036291">
    <property type="entry name" value="NAD(P)-bd_dom_sf"/>
</dbReference>
<proteinExistence type="predicted"/>
<keyword evidence="9 12" id="KW-0472">Membrane</keyword>
<feature type="domain" description="Calcium-activated potassium channel BK alpha subunit" evidence="13">
    <location>
        <begin position="359"/>
        <end position="399"/>
    </location>
</feature>
<sequence>MVYSIMHQNWHMSAYSRDASAHNIDILNLVAISLNFCVRMYAAGNRWAYCRHWISIVDFCCWIPLFVDAAAPFDETKQSKYVFRLFLMARTIRIVQLYRLLRLVKHAKVRQGISIGLTVVSIIICAAAMIQTVEYCDPTITTQVFGENCQNLSFSDSIYFICITIGTVGYGEYAPKSKIGKVSTICLIIFTGLLIPTQISALTEILSRETIFDKKYRPDKRIQHVLLCGDIDNGSLNFFLHNWLHSDGERGSRRKVIILSPTFPSSSLRRILIHREYEQRVQYLQGSAMDTNDLQRAGATSAACCFVMVRKHSDTEERSDTSTNLLTCSIRKNNRQAPLYVQVSKVDNVRHVNISGASAVVCVEQLKLSMFGKSLWIRGLNAFLGNLVQRFDITNESRSDNSVIN</sequence>
<dbReference type="InterPro" id="IPR003148">
    <property type="entry name" value="RCK_N"/>
</dbReference>
<dbReference type="InterPro" id="IPR013099">
    <property type="entry name" value="K_chnl_dom"/>
</dbReference>
<keyword evidence="17" id="KW-1185">Reference proteome</keyword>
<comment type="catalytic activity">
    <reaction evidence="11">
        <text>K(+)(in) = K(+)(out)</text>
        <dbReference type="Rhea" id="RHEA:29463"/>
        <dbReference type="ChEBI" id="CHEBI:29103"/>
    </reaction>
</comment>
<dbReference type="InterPro" id="IPR047871">
    <property type="entry name" value="K_chnl_Slo-like"/>
</dbReference>
<dbReference type="PANTHER" id="PTHR10027:SF10">
    <property type="entry name" value="SLOWPOKE 2, ISOFORM D"/>
    <property type="match status" value="1"/>
</dbReference>
<protein>
    <submittedName>
        <fullName evidence="16">Uncharacterized protein</fullName>
    </submittedName>
</protein>
<keyword evidence="4 12" id="KW-0812">Transmembrane</keyword>
<evidence type="ECO:0000256" key="5">
    <source>
        <dbReference type="ARBA" id="ARBA00022826"/>
    </source>
</evidence>
<dbReference type="SUPFAM" id="SSF51735">
    <property type="entry name" value="NAD(P)-binding Rossmann-fold domains"/>
    <property type="match status" value="1"/>
</dbReference>
<evidence type="ECO:0000256" key="7">
    <source>
        <dbReference type="ARBA" id="ARBA00022989"/>
    </source>
</evidence>
<gene>
    <name evidence="16" type="ORF">Poli38472_013023</name>
</gene>
<dbReference type="SUPFAM" id="SSF81324">
    <property type="entry name" value="Voltage-gated potassium channels"/>
    <property type="match status" value="1"/>
</dbReference>
<keyword evidence="7 12" id="KW-1133">Transmembrane helix</keyword>
<dbReference type="GO" id="GO:0005267">
    <property type="term" value="F:potassium channel activity"/>
    <property type="evidence" value="ECO:0007669"/>
    <property type="project" value="UniProtKB-KW"/>
</dbReference>
<dbReference type="PRINTS" id="PR00169">
    <property type="entry name" value="KCHANNEL"/>
</dbReference>
<evidence type="ECO:0000256" key="6">
    <source>
        <dbReference type="ARBA" id="ARBA00022958"/>
    </source>
</evidence>
<evidence type="ECO:0000313" key="17">
    <source>
        <dbReference type="Proteomes" id="UP000794436"/>
    </source>
</evidence>
<comment type="subcellular location">
    <subcellularLocation>
        <location evidence="1">Cell membrane</location>
        <topology evidence="1">Multi-pass membrane protein</topology>
    </subcellularLocation>
</comment>
<organism evidence="16 17">
    <name type="scientific">Pythium oligandrum</name>
    <name type="common">Mycoparasitic fungus</name>
    <dbReference type="NCBI Taxonomy" id="41045"/>
    <lineage>
        <taxon>Eukaryota</taxon>
        <taxon>Sar</taxon>
        <taxon>Stramenopiles</taxon>
        <taxon>Oomycota</taxon>
        <taxon>Peronosporomycetes</taxon>
        <taxon>Pythiales</taxon>
        <taxon>Pythiaceae</taxon>
        <taxon>Pythium</taxon>
    </lineage>
</organism>
<dbReference type="Pfam" id="PF07885">
    <property type="entry name" value="Ion_trans_2"/>
    <property type="match status" value="1"/>
</dbReference>
<evidence type="ECO:0000259" key="14">
    <source>
        <dbReference type="Pfam" id="PF07885"/>
    </source>
</evidence>
<reference evidence="16" key="1">
    <citation type="submission" date="2019-03" db="EMBL/GenBank/DDBJ databases">
        <title>Long read genome sequence of the mycoparasitic Pythium oligandrum ATCC 38472 isolated from sugarbeet rhizosphere.</title>
        <authorList>
            <person name="Gaulin E."/>
        </authorList>
    </citation>
    <scope>NUCLEOTIDE SEQUENCE</scope>
    <source>
        <strain evidence="16">ATCC 38472_TT</strain>
    </source>
</reference>
<dbReference type="Pfam" id="PF03493">
    <property type="entry name" value="BK_channel_a"/>
    <property type="match status" value="1"/>
</dbReference>
<evidence type="ECO:0000313" key="16">
    <source>
        <dbReference type="EMBL" id="TMW64401.1"/>
    </source>
</evidence>
<dbReference type="Proteomes" id="UP000794436">
    <property type="component" value="Unassembled WGS sequence"/>
</dbReference>
<keyword evidence="2" id="KW-0813">Transport</keyword>
<keyword evidence="3" id="KW-0633">Potassium transport</keyword>
<evidence type="ECO:0000256" key="9">
    <source>
        <dbReference type="ARBA" id="ARBA00023136"/>
    </source>
</evidence>
<keyword evidence="8" id="KW-0406">Ion transport</keyword>
<evidence type="ECO:0000256" key="1">
    <source>
        <dbReference type="ARBA" id="ARBA00004651"/>
    </source>
</evidence>
<accession>A0A8K1CIU9</accession>
<dbReference type="AlphaFoldDB" id="A0A8K1CIU9"/>
<evidence type="ECO:0000256" key="10">
    <source>
        <dbReference type="ARBA" id="ARBA00023303"/>
    </source>
</evidence>
<dbReference type="Gene3D" id="3.40.50.720">
    <property type="entry name" value="NAD(P)-binding Rossmann-like Domain"/>
    <property type="match status" value="1"/>
</dbReference>
<feature type="transmembrane region" description="Helical" evidence="12">
    <location>
        <begin position="113"/>
        <end position="132"/>
    </location>
</feature>
<evidence type="ECO:0000256" key="4">
    <source>
        <dbReference type="ARBA" id="ARBA00022692"/>
    </source>
</evidence>
<feature type="transmembrane region" description="Helical" evidence="12">
    <location>
        <begin position="152"/>
        <end position="170"/>
    </location>
</feature>
<evidence type="ECO:0000259" key="13">
    <source>
        <dbReference type="Pfam" id="PF03493"/>
    </source>
</evidence>
<dbReference type="Gene3D" id="1.10.287.70">
    <property type="match status" value="1"/>
</dbReference>
<dbReference type="Pfam" id="PF22614">
    <property type="entry name" value="Slo-like_RCK"/>
    <property type="match status" value="1"/>
</dbReference>